<gene>
    <name evidence="3" type="ORF">MAM1_0135d06244</name>
</gene>
<feature type="region of interest" description="Disordered" evidence="2">
    <location>
        <begin position="1"/>
        <end position="22"/>
    </location>
</feature>
<proteinExistence type="predicted"/>
<feature type="region of interest" description="Disordered" evidence="2">
    <location>
        <begin position="99"/>
        <end position="171"/>
    </location>
</feature>
<keyword evidence="4" id="KW-1185">Reference proteome</keyword>
<feature type="compositionally biased region" description="Low complexity" evidence="2">
    <location>
        <begin position="120"/>
        <end position="132"/>
    </location>
</feature>
<reference evidence="3" key="1">
    <citation type="submission" date="2014-09" db="EMBL/GenBank/DDBJ databases">
        <title>Draft genome sequence of an oleaginous Mucoromycotina fungus Mucor ambiguus NBRC6742.</title>
        <authorList>
            <person name="Takeda I."/>
            <person name="Yamane N."/>
            <person name="Morita T."/>
            <person name="Tamano K."/>
            <person name="Machida M."/>
            <person name="Baker S."/>
            <person name="Koike H."/>
        </authorList>
    </citation>
    <scope>NUCLEOTIDE SEQUENCE</scope>
    <source>
        <strain evidence="3">NBRC 6742</strain>
    </source>
</reference>
<feature type="coiled-coil region" evidence="1">
    <location>
        <begin position="277"/>
        <end position="311"/>
    </location>
</feature>
<dbReference type="OrthoDB" id="2275557at2759"/>
<name>A0A0C9MHI4_9FUNG</name>
<organism evidence="3">
    <name type="scientific">Mucor ambiguus</name>
    <dbReference type="NCBI Taxonomy" id="91626"/>
    <lineage>
        <taxon>Eukaryota</taxon>
        <taxon>Fungi</taxon>
        <taxon>Fungi incertae sedis</taxon>
        <taxon>Mucoromycota</taxon>
        <taxon>Mucoromycotina</taxon>
        <taxon>Mucoromycetes</taxon>
        <taxon>Mucorales</taxon>
        <taxon>Mucorineae</taxon>
        <taxon>Mucoraceae</taxon>
        <taxon>Mucor</taxon>
    </lineage>
</organism>
<dbReference type="Proteomes" id="UP000053815">
    <property type="component" value="Unassembled WGS sequence"/>
</dbReference>
<evidence type="ECO:0000313" key="4">
    <source>
        <dbReference type="Proteomes" id="UP000053815"/>
    </source>
</evidence>
<keyword evidence="1" id="KW-0175">Coiled coil</keyword>
<dbReference type="AlphaFoldDB" id="A0A0C9MHI4"/>
<accession>A0A0C9MHI4</accession>
<evidence type="ECO:0000256" key="1">
    <source>
        <dbReference type="SAM" id="Coils"/>
    </source>
</evidence>
<protein>
    <submittedName>
        <fullName evidence="3">Uncharacterized protein</fullName>
    </submittedName>
</protein>
<feature type="compositionally biased region" description="Polar residues" evidence="2">
    <location>
        <begin position="133"/>
        <end position="142"/>
    </location>
</feature>
<sequence>MSSFGRWFNLPRKRSNSTPTRQVLSEFLNRSATESFLPPQNQQYSYHHVSSASAAATGYSSLPTIASNAKSSNAFNTAQSAPLLITSSFYDLAYPFEPCDSPKDETPPEVTVRGAEDTFSNSRPPTPSSTTTDVKPQQNHELNSNHKNKQQQTIHNIQPPPSPQPLPNTTHYYMPIQRDYEQDYTLNYFPQETTQPLTWHSKSSPKKIPLNKGGYPSIKRRPTPFADQNLGYHGYDDGQDKDELVFEKKQHEEKDYLTNATDDHQISYITPGKTLNSDAYDAEVRKLRSEIKRMEKKHKEHKKHMLDAQQQLNYLITSRSYDSSFLSGSSAPQYTNNEQWDPVPPPSSNADTHHYYSQSLNEQHYRPSYWYPAYDTDYYYNMHTPNNSYSTNTAPFHHVSSSSKSNESYDYAHVPQKSNEVIPSASHSFDINDSSNHYSYGYRPASYASSNLMDDESYYYHLQQRQHQLLSFGLYHGYTPSGSKKNKKRWTQ</sequence>
<feature type="region of interest" description="Disordered" evidence="2">
    <location>
        <begin position="197"/>
        <end position="237"/>
    </location>
</feature>
<dbReference type="EMBL" id="DF836424">
    <property type="protein sequence ID" value="GAN06754.1"/>
    <property type="molecule type" value="Genomic_DNA"/>
</dbReference>
<evidence type="ECO:0000313" key="3">
    <source>
        <dbReference type="EMBL" id="GAN06754.1"/>
    </source>
</evidence>
<evidence type="ECO:0000256" key="2">
    <source>
        <dbReference type="SAM" id="MobiDB-lite"/>
    </source>
</evidence>